<proteinExistence type="predicted"/>
<gene>
    <name evidence="2" type="ORF">OP10G_2408</name>
</gene>
<feature type="region of interest" description="Disordered" evidence="1">
    <location>
        <begin position="226"/>
        <end position="285"/>
    </location>
</feature>
<dbReference type="STRING" id="661478.OP10G_2408"/>
<dbReference type="Proteomes" id="UP000027982">
    <property type="component" value="Chromosome"/>
</dbReference>
<name>A0A068NQQ6_FIMGI</name>
<dbReference type="KEGG" id="fgi:OP10G_2408"/>
<reference evidence="2 3" key="1">
    <citation type="journal article" date="2014" name="PLoS ONE">
        <title>The first complete genome sequence of the class fimbriimonadia in the phylum armatimonadetes.</title>
        <authorList>
            <person name="Hu Z.Y."/>
            <person name="Wang Y.Z."/>
            <person name="Im W.T."/>
            <person name="Wang S.Y."/>
            <person name="Zhao G.P."/>
            <person name="Zheng H.J."/>
            <person name="Quan Z.X."/>
        </authorList>
    </citation>
    <scope>NUCLEOTIDE SEQUENCE [LARGE SCALE GENOMIC DNA]</scope>
    <source>
        <strain evidence="2">Gsoil 348</strain>
    </source>
</reference>
<feature type="region of interest" description="Disordered" evidence="1">
    <location>
        <begin position="149"/>
        <end position="168"/>
    </location>
</feature>
<dbReference type="EMBL" id="CP007139">
    <property type="protein sequence ID" value="AIE85776.1"/>
    <property type="molecule type" value="Genomic_DNA"/>
</dbReference>
<accession>A0A068NQQ6</accession>
<sequence>MIAFGIGAAAAMSIISSGQLKEARQAVADKQEEAARAYALSTQADEIVAKAEGVIRNKNLATAMLSHNGVYPDLYQNLFRYNPPYFRLTSITASPVDAETATVTMTGTISTYQQYADLMLAVMRNPRVKSVARAGYQDTKDLYVPPLLLTDQQGKPHKPGETPIPDDPLERLAYFQSQGQPAGYLSAGNFGSGTDNERLAKPGDSLITLTLNVAANLQVPNPRATLAASGGGGASVGTTPASGPLGGAGGFAPGGPPPAGAPAGGGSAPKGAGKGRGKGGADDSD</sequence>
<keyword evidence="3" id="KW-1185">Reference proteome</keyword>
<feature type="compositionally biased region" description="Gly residues" evidence="1">
    <location>
        <begin position="262"/>
        <end position="274"/>
    </location>
</feature>
<evidence type="ECO:0000256" key="1">
    <source>
        <dbReference type="SAM" id="MobiDB-lite"/>
    </source>
</evidence>
<evidence type="ECO:0000313" key="2">
    <source>
        <dbReference type="EMBL" id="AIE85776.1"/>
    </source>
</evidence>
<organism evidence="2 3">
    <name type="scientific">Fimbriimonas ginsengisoli Gsoil 348</name>
    <dbReference type="NCBI Taxonomy" id="661478"/>
    <lineage>
        <taxon>Bacteria</taxon>
        <taxon>Bacillati</taxon>
        <taxon>Armatimonadota</taxon>
        <taxon>Fimbriimonadia</taxon>
        <taxon>Fimbriimonadales</taxon>
        <taxon>Fimbriimonadaceae</taxon>
        <taxon>Fimbriimonas</taxon>
    </lineage>
</organism>
<feature type="compositionally biased region" description="Gly residues" evidence="1">
    <location>
        <begin position="244"/>
        <end position="253"/>
    </location>
</feature>
<evidence type="ECO:0000313" key="3">
    <source>
        <dbReference type="Proteomes" id="UP000027982"/>
    </source>
</evidence>
<dbReference type="AlphaFoldDB" id="A0A068NQQ6"/>
<dbReference type="HOGENOM" id="CLU_975733_0_0_0"/>
<protein>
    <submittedName>
        <fullName evidence="2">Uncharacterized protein</fullName>
    </submittedName>
</protein>